<dbReference type="PROSITE" id="PS51767">
    <property type="entry name" value="PEPTIDASE_A1"/>
    <property type="match status" value="1"/>
</dbReference>
<feature type="active site" evidence="6">
    <location>
        <position position="274"/>
    </location>
</feature>
<evidence type="ECO:0000256" key="7">
    <source>
        <dbReference type="PIRSR" id="PIRSR601461-2"/>
    </source>
</evidence>
<reference evidence="11" key="1">
    <citation type="submission" date="2015-01" db="EMBL/GenBank/DDBJ databases">
        <authorList>
            <person name="Durling Mikael"/>
        </authorList>
    </citation>
    <scope>NUCLEOTIDE SEQUENCE</scope>
</reference>
<evidence type="ECO:0000256" key="1">
    <source>
        <dbReference type="ARBA" id="ARBA00007447"/>
    </source>
</evidence>
<evidence type="ECO:0000256" key="2">
    <source>
        <dbReference type="ARBA" id="ARBA00022670"/>
    </source>
</evidence>
<dbReference type="GO" id="GO:0004190">
    <property type="term" value="F:aspartic-type endopeptidase activity"/>
    <property type="evidence" value="ECO:0007669"/>
    <property type="project" value="UniProtKB-KW"/>
</dbReference>
<evidence type="ECO:0000313" key="11">
    <source>
        <dbReference type="EMBL" id="CEO53382.1"/>
    </source>
</evidence>
<dbReference type="CDD" id="cd05474">
    <property type="entry name" value="SAP_like"/>
    <property type="match status" value="1"/>
</dbReference>
<evidence type="ECO:0000256" key="5">
    <source>
        <dbReference type="ARBA" id="ARBA00022801"/>
    </source>
</evidence>
<evidence type="ECO:0000256" key="4">
    <source>
        <dbReference type="ARBA" id="ARBA00022750"/>
    </source>
</evidence>
<gene>
    <name evidence="11" type="ORF">BN869_000009440_1</name>
</gene>
<dbReference type="EMBL" id="CDPU01000035">
    <property type="protein sequence ID" value="CEO53382.1"/>
    <property type="molecule type" value="Genomic_DNA"/>
</dbReference>
<keyword evidence="5" id="KW-0378">Hydrolase</keyword>
<accession>A0A0B7KD51</accession>
<feature type="signal peptide" evidence="9">
    <location>
        <begin position="1"/>
        <end position="17"/>
    </location>
</feature>
<protein>
    <recommendedName>
        <fullName evidence="10">Peptidase A1 domain-containing protein</fullName>
    </recommendedName>
</protein>
<feature type="active site" evidence="6">
    <location>
        <position position="83"/>
    </location>
</feature>
<feature type="region of interest" description="Disordered" evidence="8">
    <location>
        <begin position="398"/>
        <end position="471"/>
    </location>
</feature>
<dbReference type="InterPro" id="IPR033121">
    <property type="entry name" value="PEPTIDASE_A1"/>
</dbReference>
<name>A0A0B7KD51_BIOOC</name>
<proteinExistence type="inferred from homology"/>
<keyword evidence="3 9" id="KW-0732">Signal</keyword>
<evidence type="ECO:0000256" key="3">
    <source>
        <dbReference type="ARBA" id="ARBA00022729"/>
    </source>
</evidence>
<feature type="compositionally biased region" description="Low complexity" evidence="8">
    <location>
        <begin position="403"/>
        <end position="471"/>
    </location>
</feature>
<evidence type="ECO:0000256" key="8">
    <source>
        <dbReference type="SAM" id="MobiDB-lite"/>
    </source>
</evidence>
<sequence length="610" mass="63433">MLSRFLSLAALPLTASALASPDAQNGDSGILAFPITGSVGAPIVKSLTKRQSDISLENQLLGTLYTIDVTVGTPGQTVKLQFDTGSAELWVNPICAYSDNPSLCQEAGRFTQSTSFVNLNTPGGVDYKIGKVEFIYGYDHVTIGSAKLTQQIFGVTTNSSKVSVGILGVGPSVTSWNSPYPYVLDNLASGGFINSRAFSLDIRKVDDTRGAVVFGGIDTKKFSGKLEKLPIVPAAQTPDKTVRYWVNLEGITVSLPNGQDVSVFTSGKLPVLLDSGFTLTGLPSAMFEALAKAFNANPNVAYPLVDCALINTKGTVDFKFGNTVINVPYSDFIWRPQPGTCQLGVFRSDDFPVLGDTFLRAAYVVYDWDNRNIHIANNEDCGSNLVAIGKGTNAVPSLTGDCPSSNPTSSSSTSAPASTTSVSSTSTSEPPKTTSSSSSSSSASSSSSSSSASSAASTSSTSSVTITPGSSSEVIKTTSSYNWSNSTITSTGSQTTPPVKETSTFTTTQTYTVTSCAPTVTNCPLGHVTTATITSTVYWCPATSGTFTIPQTVICTKPACQSNPTSTINHVVTVVPGLTHSVPVQIPGCTACASSVLSAVRPSEGVAGEK</sequence>
<feature type="domain" description="Peptidase A1" evidence="10">
    <location>
        <begin position="65"/>
        <end position="376"/>
    </location>
</feature>
<keyword evidence="2" id="KW-0645">Protease</keyword>
<dbReference type="AlphaFoldDB" id="A0A0B7KD51"/>
<dbReference type="InterPro" id="IPR033876">
    <property type="entry name" value="SAP-like"/>
</dbReference>
<evidence type="ECO:0000256" key="9">
    <source>
        <dbReference type="SAM" id="SignalP"/>
    </source>
</evidence>
<dbReference type="GO" id="GO:0006508">
    <property type="term" value="P:proteolysis"/>
    <property type="evidence" value="ECO:0007669"/>
    <property type="project" value="UniProtKB-KW"/>
</dbReference>
<dbReference type="PANTHER" id="PTHR47966:SF65">
    <property type="entry name" value="ASPARTIC-TYPE ENDOPEPTIDASE"/>
    <property type="match status" value="1"/>
</dbReference>
<feature type="chain" id="PRO_5002132094" description="Peptidase A1 domain-containing protein" evidence="9">
    <location>
        <begin position="18"/>
        <end position="610"/>
    </location>
</feature>
<organism evidence="11">
    <name type="scientific">Bionectria ochroleuca</name>
    <name type="common">Gliocladium roseum</name>
    <dbReference type="NCBI Taxonomy" id="29856"/>
    <lineage>
        <taxon>Eukaryota</taxon>
        <taxon>Fungi</taxon>
        <taxon>Dikarya</taxon>
        <taxon>Ascomycota</taxon>
        <taxon>Pezizomycotina</taxon>
        <taxon>Sordariomycetes</taxon>
        <taxon>Hypocreomycetidae</taxon>
        <taxon>Hypocreales</taxon>
        <taxon>Bionectriaceae</taxon>
        <taxon>Clonostachys</taxon>
    </lineage>
</organism>
<dbReference type="InterPro" id="IPR021109">
    <property type="entry name" value="Peptidase_aspartic_dom_sf"/>
</dbReference>
<keyword evidence="4" id="KW-0064">Aspartyl protease</keyword>
<keyword evidence="7" id="KW-1015">Disulfide bond</keyword>
<evidence type="ECO:0000259" key="10">
    <source>
        <dbReference type="PROSITE" id="PS51767"/>
    </source>
</evidence>
<dbReference type="InterPro" id="IPR001461">
    <property type="entry name" value="Aspartic_peptidase_A1"/>
</dbReference>
<dbReference type="PANTHER" id="PTHR47966">
    <property type="entry name" value="BETA-SITE APP-CLEAVING ENZYME, ISOFORM A-RELATED"/>
    <property type="match status" value="1"/>
</dbReference>
<dbReference type="PRINTS" id="PR00792">
    <property type="entry name" value="PEPSIN"/>
</dbReference>
<evidence type="ECO:0000256" key="6">
    <source>
        <dbReference type="PIRSR" id="PIRSR601461-1"/>
    </source>
</evidence>
<dbReference type="Gene3D" id="2.40.70.10">
    <property type="entry name" value="Acid Proteases"/>
    <property type="match status" value="2"/>
</dbReference>
<feature type="disulfide bond" evidence="7">
    <location>
        <begin position="307"/>
        <end position="341"/>
    </location>
</feature>
<dbReference type="SUPFAM" id="SSF50630">
    <property type="entry name" value="Acid proteases"/>
    <property type="match status" value="1"/>
</dbReference>
<dbReference type="Pfam" id="PF00026">
    <property type="entry name" value="Asp"/>
    <property type="match status" value="1"/>
</dbReference>
<comment type="similarity">
    <text evidence="1">Belongs to the peptidase A1 family.</text>
</comment>